<dbReference type="AlphaFoldDB" id="A0A8B7VX08"/>
<sequence length="184" mass="20834">MSGVMWTPELAVLRGFSTEAERQQWKQEGMPGSESGSFLQLLLQGSYEAIFLHSVTQNILNSTTMTEEKIDSYLEKQIVTFLDCSKDLDERERQQLVFLLGVNSLQLFVQSNWTGPLVDLHPQDFLPSFLFQQFSEVKGLDAVVLSLLILDGESVYSLTSKPILLLISRIILVNLRHKLTAIQD</sequence>
<keyword evidence="1" id="KW-0677">Repeat</keyword>
<dbReference type="PANTHER" id="PTHR16193">
    <property type="entry name" value="TETRATRICOPEPTIDE REPEAT PROTEIN 27"/>
    <property type="match status" value="1"/>
</dbReference>
<accession>A0A8B7VX08</accession>
<dbReference type="OrthoDB" id="1936594at2759"/>
<keyword evidence="2" id="KW-0802">TPR repeat</keyword>
<reference evidence="3" key="1">
    <citation type="submission" date="2025-08" db="UniProtKB">
        <authorList>
            <consortium name="RefSeq"/>
        </authorList>
    </citation>
    <scope>IDENTIFICATION</scope>
    <source>
        <tissue evidence="3">Leukocyte</tissue>
    </source>
</reference>
<name>A0A8B7VX08_CASCN</name>
<proteinExistence type="predicted"/>
<evidence type="ECO:0000256" key="1">
    <source>
        <dbReference type="ARBA" id="ARBA00022737"/>
    </source>
</evidence>
<protein>
    <submittedName>
        <fullName evidence="3">Tetratricopeptide repeat protein 27-like isoform X1</fullName>
    </submittedName>
</protein>
<evidence type="ECO:0000313" key="3">
    <source>
        <dbReference type="RefSeq" id="XP_020036222.1"/>
    </source>
</evidence>
<organism evidence="3">
    <name type="scientific">Castor canadensis</name>
    <name type="common">American beaver</name>
    <dbReference type="NCBI Taxonomy" id="51338"/>
    <lineage>
        <taxon>Eukaryota</taxon>
        <taxon>Metazoa</taxon>
        <taxon>Chordata</taxon>
        <taxon>Craniata</taxon>
        <taxon>Vertebrata</taxon>
        <taxon>Euteleostomi</taxon>
        <taxon>Mammalia</taxon>
        <taxon>Eutheria</taxon>
        <taxon>Euarchontoglires</taxon>
        <taxon>Glires</taxon>
        <taxon>Rodentia</taxon>
        <taxon>Castorimorpha</taxon>
        <taxon>Castoridae</taxon>
        <taxon>Castor</taxon>
    </lineage>
</organism>
<gene>
    <name evidence="3" type="primary">LOC109697182</name>
</gene>
<dbReference type="PANTHER" id="PTHR16193:SF0">
    <property type="entry name" value="TETRATRICOPEPTIDE REPEAT PROTEIN 27"/>
    <property type="match status" value="1"/>
</dbReference>
<evidence type="ECO:0000256" key="2">
    <source>
        <dbReference type="ARBA" id="ARBA00022803"/>
    </source>
</evidence>
<dbReference type="InterPro" id="IPR044244">
    <property type="entry name" value="TTC27/Emw1"/>
</dbReference>
<dbReference type="KEGG" id="ccan:109697182"/>
<dbReference type="RefSeq" id="XP_020036222.1">
    <property type="nucleotide sequence ID" value="XM_020180633.1"/>
</dbReference>